<dbReference type="Gramene" id="C.cajan_34207.t">
    <property type="protein sequence ID" value="C.cajan_34207.t.cds1"/>
    <property type="gene ID" value="C.cajan_34207"/>
</dbReference>
<keyword evidence="2" id="KW-1185">Reference proteome</keyword>
<accession>A0A151S039</accession>
<evidence type="ECO:0000313" key="2">
    <source>
        <dbReference type="Proteomes" id="UP000075243"/>
    </source>
</evidence>
<evidence type="ECO:0008006" key="3">
    <source>
        <dbReference type="Google" id="ProtNLM"/>
    </source>
</evidence>
<dbReference type="PANTHER" id="PTHR34222">
    <property type="entry name" value="GAG_PRE-INTEGRS DOMAIN-CONTAINING PROTEIN"/>
    <property type="match status" value="1"/>
</dbReference>
<reference evidence="1" key="1">
    <citation type="journal article" date="2012" name="Nat. Biotechnol.">
        <title>Draft genome sequence of pigeonpea (Cajanus cajan), an orphan legume crop of resource-poor farmers.</title>
        <authorList>
            <person name="Varshney R.K."/>
            <person name="Chen W."/>
            <person name="Li Y."/>
            <person name="Bharti A.K."/>
            <person name="Saxena R.K."/>
            <person name="Schlueter J.A."/>
            <person name="Donoghue M.T."/>
            <person name="Azam S."/>
            <person name="Fan G."/>
            <person name="Whaley A.M."/>
            <person name="Farmer A.D."/>
            <person name="Sheridan J."/>
            <person name="Iwata A."/>
            <person name="Tuteja R."/>
            <person name="Penmetsa R.V."/>
            <person name="Wu W."/>
            <person name="Upadhyaya H.D."/>
            <person name="Yang S.P."/>
            <person name="Shah T."/>
            <person name="Saxena K.B."/>
            <person name="Michael T."/>
            <person name="McCombie W.R."/>
            <person name="Yang B."/>
            <person name="Zhang G."/>
            <person name="Yang H."/>
            <person name="Wang J."/>
            <person name="Spillane C."/>
            <person name="Cook D.R."/>
            <person name="May G.D."/>
            <person name="Xu X."/>
            <person name="Jackson S.A."/>
        </authorList>
    </citation>
    <scope>NUCLEOTIDE SEQUENCE [LARGE SCALE GENOMIC DNA]</scope>
</reference>
<evidence type="ECO:0000313" key="1">
    <source>
        <dbReference type="EMBL" id="KYP48185.1"/>
    </source>
</evidence>
<dbReference type="EMBL" id="KQ483506">
    <property type="protein sequence ID" value="KYP48185.1"/>
    <property type="molecule type" value="Genomic_DNA"/>
</dbReference>
<dbReference type="PANTHER" id="PTHR34222:SF99">
    <property type="entry name" value="PROTEIN, PUTATIVE-RELATED"/>
    <property type="match status" value="1"/>
</dbReference>
<organism evidence="1 2">
    <name type="scientific">Cajanus cajan</name>
    <name type="common">Pigeon pea</name>
    <name type="synonym">Cajanus indicus</name>
    <dbReference type="NCBI Taxonomy" id="3821"/>
    <lineage>
        <taxon>Eukaryota</taxon>
        <taxon>Viridiplantae</taxon>
        <taxon>Streptophyta</taxon>
        <taxon>Embryophyta</taxon>
        <taxon>Tracheophyta</taxon>
        <taxon>Spermatophyta</taxon>
        <taxon>Magnoliopsida</taxon>
        <taxon>eudicotyledons</taxon>
        <taxon>Gunneridae</taxon>
        <taxon>Pentapetalae</taxon>
        <taxon>rosids</taxon>
        <taxon>fabids</taxon>
        <taxon>Fabales</taxon>
        <taxon>Fabaceae</taxon>
        <taxon>Papilionoideae</taxon>
        <taxon>50 kb inversion clade</taxon>
        <taxon>NPAAA clade</taxon>
        <taxon>indigoferoid/millettioid clade</taxon>
        <taxon>Phaseoleae</taxon>
        <taxon>Cajanus</taxon>
    </lineage>
</organism>
<sequence>MSLQQGTDDISTYYTKLKSIWEELSGYKPTLPCTCGSLQQLQTHIESEYVMSFLMGLNDSFSQI</sequence>
<dbReference type="AlphaFoldDB" id="A0A151S039"/>
<protein>
    <recommendedName>
        <fullName evidence="3">Retrotransposon gag domain-containing protein</fullName>
    </recommendedName>
</protein>
<name>A0A151S039_CAJCA</name>
<dbReference type="Proteomes" id="UP000075243">
    <property type="component" value="Unassembled WGS sequence"/>
</dbReference>
<dbReference type="OMA" id="GRWDERD"/>
<gene>
    <name evidence="1" type="ORF">KK1_030137</name>
</gene>
<proteinExistence type="predicted"/>